<dbReference type="GO" id="GO:0046872">
    <property type="term" value="F:metal ion binding"/>
    <property type="evidence" value="ECO:0007669"/>
    <property type="project" value="UniProtKB-KW"/>
</dbReference>
<evidence type="ECO:0000313" key="10">
    <source>
        <dbReference type="EMBL" id="PIL17370.1"/>
    </source>
</evidence>
<dbReference type="AlphaFoldDB" id="A0A2G8R735"/>
<dbReference type="OrthoDB" id="9776488at2"/>
<evidence type="ECO:0000256" key="4">
    <source>
        <dbReference type="ARBA" id="ARBA00023277"/>
    </source>
</evidence>
<feature type="binding site" evidence="7">
    <location>
        <position position="229"/>
    </location>
    <ligand>
        <name>substrate</name>
    </ligand>
</feature>
<dbReference type="SUPFAM" id="SSF51556">
    <property type="entry name" value="Metallo-dependent hydrolases"/>
    <property type="match status" value="1"/>
</dbReference>
<evidence type="ECO:0000256" key="6">
    <source>
        <dbReference type="PIRSR" id="PIRSR038994-1"/>
    </source>
</evidence>
<evidence type="ECO:0000256" key="1">
    <source>
        <dbReference type="ARBA" id="ARBA00010716"/>
    </source>
</evidence>
<dbReference type="Gene3D" id="3.20.20.140">
    <property type="entry name" value="Metal-dependent hydrolases"/>
    <property type="match status" value="1"/>
</dbReference>
<evidence type="ECO:0000256" key="8">
    <source>
        <dbReference type="PIRSR" id="PIRSR038994-3"/>
    </source>
</evidence>
<keyword evidence="3 5" id="KW-0378">Hydrolase</keyword>
<organism evidence="10 11">
    <name type="scientific">Puniceibacterium antarcticum</name>
    <dbReference type="NCBI Taxonomy" id="1206336"/>
    <lineage>
        <taxon>Bacteria</taxon>
        <taxon>Pseudomonadati</taxon>
        <taxon>Pseudomonadota</taxon>
        <taxon>Alphaproteobacteria</taxon>
        <taxon>Rhodobacterales</taxon>
        <taxon>Paracoccaceae</taxon>
        <taxon>Puniceibacterium</taxon>
    </lineage>
</organism>
<comment type="caution">
    <text evidence="10">The sequence shown here is derived from an EMBL/GenBank/DDBJ whole genome shotgun (WGS) entry which is preliminary data.</text>
</comment>
<dbReference type="PIRSF" id="PIRSF038994">
    <property type="entry name" value="NagA"/>
    <property type="match status" value="1"/>
</dbReference>
<feature type="binding site" evidence="7">
    <location>
        <begin position="221"/>
        <end position="222"/>
    </location>
    <ligand>
        <name>substrate</name>
    </ligand>
</feature>
<feature type="binding site" evidence="7">
    <location>
        <position position="253"/>
    </location>
    <ligand>
        <name>substrate</name>
    </ligand>
</feature>
<feature type="active site" description="Proton donor/acceptor" evidence="6">
    <location>
        <position position="277"/>
    </location>
</feature>
<gene>
    <name evidence="10" type="ORF">P775_24520</name>
</gene>
<dbReference type="InterPro" id="IPR003764">
    <property type="entry name" value="GlcNAc_6-P_deAcase"/>
</dbReference>
<dbReference type="InterPro" id="IPR032466">
    <property type="entry name" value="Metal_Hydrolase"/>
</dbReference>
<comment type="cofactor">
    <cofactor evidence="8">
        <name>a divalent metal cation</name>
        <dbReference type="ChEBI" id="CHEBI:60240"/>
    </cofactor>
    <text evidence="8">Binds 1 divalent metal cation per subunit.</text>
</comment>
<feature type="domain" description="Amidohydrolase-related" evidence="9">
    <location>
        <begin position="53"/>
        <end position="367"/>
    </location>
</feature>
<dbReference type="Gene3D" id="2.30.40.10">
    <property type="entry name" value="Urease, subunit C, domain 1"/>
    <property type="match status" value="1"/>
</dbReference>
<dbReference type="InterPro" id="IPR011059">
    <property type="entry name" value="Metal-dep_hydrolase_composite"/>
</dbReference>
<dbReference type="NCBIfam" id="TIGR00221">
    <property type="entry name" value="nagA"/>
    <property type="match status" value="1"/>
</dbReference>
<dbReference type="EMBL" id="AWWI01000167">
    <property type="protein sequence ID" value="PIL17370.1"/>
    <property type="molecule type" value="Genomic_DNA"/>
</dbReference>
<name>A0A2G8R735_9RHOB</name>
<sequence length="386" mass="39399">MMRRFALTGAAVFDGDSLRDGVAVLLNGVRIEAVLPEDQLARDVPRMTLDGGTLCPGFVDLQVNGGGGVLFNDGPDVATLARMAQAHAGLGATTILPTLITDTPDKTAAAIDAVAGALAQNMPGIGGLHLEGPHLALTRKGAHDPARIRPMQPDDLALLLDAARRLPVLIVTLAPESVTDAQIAALAQAGVVVSLGHSDCSFDQAQTAFAAGAQMVTHLFNAMSPLGHRAPGLVGAALTAKGVASGVIADLVHVQAASLQVALAADAARGGLFLVSDAMAPAGSDMTTFTLTGQQVLRAQGTLRLADGTLAGADLDLARALRNLLALGVPLVQALTMATRRPAQAAGLTGAGTLHAGCAADILHLNDRLELQAVWQRGRVIPLSPR</sequence>
<dbReference type="Proteomes" id="UP000231259">
    <property type="component" value="Unassembled WGS sequence"/>
</dbReference>
<evidence type="ECO:0000259" key="9">
    <source>
        <dbReference type="Pfam" id="PF01979"/>
    </source>
</evidence>
<evidence type="ECO:0000313" key="11">
    <source>
        <dbReference type="Proteomes" id="UP000231259"/>
    </source>
</evidence>
<dbReference type="Pfam" id="PF01979">
    <property type="entry name" value="Amidohydro_1"/>
    <property type="match status" value="1"/>
</dbReference>
<keyword evidence="11" id="KW-1185">Reference proteome</keyword>
<protein>
    <recommendedName>
        <fullName evidence="9">Amidohydrolase-related domain-containing protein</fullName>
    </recommendedName>
</protein>
<accession>A0A2G8R735</accession>
<feature type="binding site" evidence="8">
    <location>
        <position position="197"/>
    </location>
    <ligand>
        <name>Zn(2+)</name>
        <dbReference type="ChEBI" id="CHEBI:29105"/>
    </ligand>
</feature>
<feature type="binding site" evidence="8">
    <location>
        <position position="131"/>
    </location>
    <ligand>
        <name>Zn(2+)</name>
        <dbReference type="ChEBI" id="CHEBI:29105"/>
    </ligand>
</feature>
<keyword evidence="4 5" id="KW-0119">Carbohydrate metabolism</keyword>
<evidence type="ECO:0000256" key="5">
    <source>
        <dbReference type="PIRNR" id="PIRNR038994"/>
    </source>
</evidence>
<dbReference type="InterPro" id="IPR006680">
    <property type="entry name" value="Amidohydro-rel"/>
</dbReference>
<evidence type="ECO:0000256" key="7">
    <source>
        <dbReference type="PIRSR" id="PIRSR038994-2"/>
    </source>
</evidence>
<dbReference type="SUPFAM" id="SSF51338">
    <property type="entry name" value="Composite domain of metallo-dependent hydrolases"/>
    <property type="match status" value="1"/>
</dbReference>
<feature type="binding site" evidence="7">
    <location>
        <position position="142"/>
    </location>
    <ligand>
        <name>substrate</name>
    </ligand>
</feature>
<evidence type="ECO:0000256" key="3">
    <source>
        <dbReference type="ARBA" id="ARBA00022801"/>
    </source>
</evidence>
<comment type="similarity">
    <text evidence="1 5">Belongs to the metallo-dependent hydrolases superfamily. NagA family.</text>
</comment>
<feature type="binding site" evidence="8">
    <location>
        <position position="218"/>
    </location>
    <ligand>
        <name>Zn(2+)</name>
        <dbReference type="ChEBI" id="CHEBI:29105"/>
    </ligand>
</feature>
<proteinExistence type="inferred from homology"/>
<evidence type="ECO:0000256" key="2">
    <source>
        <dbReference type="ARBA" id="ARBA00022723"/>
    </source>
</evidence>
<feature type="binding site" evidence="7">
    <location>
        <begin position="310"/>
        <end position="312"/>
    </location>
    <ligand>
        <name>substrate</name>
    </ligand>
</feature>
<dbReference type="GO" id="GO:0006046">
    <property type="term" value="P:N-acetylglucosamine catabolic process"/>
    <property type="evidence" value="ECO:0007669"/>
    <property type="project" value="TreeGrafter"/>
</dbReference>
<dbReference type="PANTHER" id="PTHR11113:SF14">
    <property type="entry name" value="N-ACETYLGLUCOSAMINE-6-PHOSPHATE DEACETYLASE"/>
    <property type="match status" value="1"/>
</dbReference>
<dbReference type="PANTHER" id="PTHR11113">
    <property type="entry name" value="N-ACETYLGLUCOSAMINE-6-PHOSPHATE DEACETYLASE"/>
    <property type="match status" value="1"/>
</dbReference>
<dbReference type="GO" id="GO:0008448">
    <property type="term" value="F:N-acetylglucosamine-6-phosphate deacetylase activity"/>
    <property type="evidence" value="ECO:0007669"/>
    <property type="project" value="InterPro"/>
</dbReference>
<reference evidence="10 11" key="1">
    <citation type="submission" date="2013-09" db="EMBL/GenBank/DDBJ databases">
        <title>Genome sequencing of Phaeobacter antarcticus sp. nov. SM1211.</title>
        <authorList>
            <person name="Zhang X.-Y."/>
            <person name="Liu C."/>
            <person name="Chen X.-L."/>
            <person name="Xie B.-B."/>
            <person name="Qin Q.-L."/>
            <person name="Rong J.-C."/>
            <person name="Zhang Y.-Z."/>
        </authorList>
    </citation>
    <scope>NUCLEOTIDE SEQUENCE [LARGE SCALE GENOMIC DNA]</scope>
    <source>
        <strain evidence="10 11">SM1211</strain>
    </source>
</reference>
<keyword evidence="2 8" id="KW-0479">Metal-binding</keyword>